<keyword evidence="2" id="KW-0732">Signal</keyword>
<dbReference type="PANTHER" id="PTHR15644">
    <property type="entry name" value="OSTEOPETROSIS ASSOCIATED TRANSMEMBRANE PROTEIN 1"/>
    <property type="match status" value="1"/>
</dbReference>
<dbReference type="InParanoid" id="A0A668A8I3"/>
<protein>
    <submittedName>
        <fullName evidence="3">Osteoclastosis associated transmembrane protein 1</fullName>
    </submittedName>
</protein>
<dbReference type="PANTHER" id="PTHR15644:SF2">
    <property type="entry name" value="OSTEOPETROSIS-ASSOCIATED TRANSMEMBRANE PROTEIN 1"/>
    <property type="match status" value="1"/>
</dbReference>
<dbReference type="Ensembl" id="ENSMMDT00005052126.1">
    <property type="protein sequence ID" value="ENSMMDP00005051120.1"/>
    <property type="gene ID" value="ENSMMDG00005023128.1"/>
</dbReference>
<proteinExistence type="predicted"/>
<evidence type="ECO:0000313" key="3">
    <source>
        <dbReference type="Ensembl" id="ENSMMDP00005051120.1"/>
    </source>
</evidence>
<reference evidence="3" key="3">
    <citation type="submission" date="2025-09" db="UniProtKB">
        <authorList>
            <consortium name="Ensembl"/>
        </authorList>
    </citation>
    <scope>IDENTIFICATION</scope>
</reference>
<name>A0A668A8I3_9TELE</name>
<dbReference type="GeneID" id="115356502"/>
<keyword evidence="4" id="KW-1185">Reference proteome</keyword>
<accession>A0A668A8I3</accession>
<dbReference type="Pfam" id="PF09777">
    <property type="entry name" value="OSTMP1"/>
    <property type="match status" value="1"/>
</dbReference>
<feature type="chain" id="PRO_5025642140" evidence="2">
    <location>
        <begin position="24"/>
        <end position="310"/>
    </location>
</feature>
<keyword evidence="1" id="KW-1133">Transmembrane helix</keyword>
<dbReference type="Proteomes" id="UP000472263">
    <property type="component" value="Chromosome 24"/>
</dbReference>
<dbReference type="InterPro" id="IPR019172">
    <property type="entry name" value="Osteopetrosis-assoc_TM_1"/>
</dbReference>
<dbReference type="AlphaFoldDB" id="A0A668A8I3"/>
<sequence length="310" mass="34711">MSLCKTSLFLLVLGVKFSAPVSAGDANLTASDSAEEPKPAFVSSAAAVGDSPALIKPGAESYFSLNLLSAFPEDLEVSDYCNDLLHIFGQRYVAYVNCLVPAARPVKVCQSCFASYRNLVEIYTNISDQVGPGNVSCRDSLLRSDRLMLVYLLYDNLVEIWETSGCKDCVTAGLQNLTNDMLNFMAALNQSLTCFEKYQQGNHSELCKECKSPYKSLNELYSRMEKNHTLCIDIEDAMNVTRRLWSKNFNCSFPREETVPVIAVSSFMLFLPIIFYLSSFLHSEQKKRKLIHPKRAKSNTSLMNIQDKFS</sequence>
<keyword evidence="1" id="KW-0472">Membrane</keyword>
<reference evidence="3" key="2">
    <citation type="submission" date="2025-08" db="UniProtKB">
        <authorList>
            <consortium name="Ensembl"/>
        </authorList>
    </citation>
    <scope>IDENTIFICATION</scope>
</reference>
<organism evidence="3 4">
    <name type="scientific">Myripristis murdjan</name>
    <name type="common">pinecone soldierfish</name>
    <dbReference type="NCBI Taxonomy" id="586833"/>
    <lineage>
        <taxon>Eukaryota</taxon>
        <taxon>Metazoa</taxon>
        <taxon>Chordata</taxon>
        <taxon>Craniata</taxon>
        <taxon>Vertebrata</taxon>
        <taxon>Euteleostomi</taxon>
        <taxon>Actinopterygii</taxon>
        <taxon>Neopterygii</taxon>
        <taxon>Teleostei</taxon>
        <taxon>Neoteleostei</taxon>
        <taxon>Acanthomorphata</taxon>
        <taxon>Holocentriformes</taxon>
        <taxon>Holocentridae</taxon>
        <taxon>Myripristis</taxon>
    </lineage>
</organism>
<evidence type="ECO:0000256" key="2">
    <source>
        <dbReference type="SAM" id="SignalP"/>
    </source>
</evidence>
<dbReference type="GO" id="GO:0005829">
    <property type="term" value="C:cytosol"/>
    <property type="evidence" value="ECO:0007669"/>
    <property type="project" value="TreeGrafter"/>
</dbReference>
<dbReference type="RefSeq" id="XP_029903557.1">
    <property type="nucleotide sequence ID" value="XM_030047697.1"/>
</dbReference>
<dbReference type="GeneTree" id="ENSGT00390000012341"/>
<gene>
    <name evidence="3" type="primary">OSTM1</name>
    <name evidence="3" type="synonym">ostm1</name>
</gene>
<evidence type="ECO:0000313" key="4">
    <source>
        <dbReference type="Proteomes" id="UP000472263"/>
    </source>
</evidence>
<evidence type="ECO:0000256" key="1">
    <source>
        <dbReference type="SAM" id="Phobius"/>
    </source>
</evidence>
<reference evidence="3" key="1">
    <citation type="submission" date="2019-06" db="EMBL/GenBank/DDBJ databases">
        <authorList>
            <consortium name="Wellcome Sanger Institute Data Sharing"/>
        </authorList>
    </citation>
    <scope>NUCLEOTIDE SEQUENCE [LARGE SCALE GENOMIC DNA]</scope>
</reference>
<keyword evidence="1" id="KW-0812">Transmembrane</keyword>
<feature type="transmembrane region" description="Helical" evidence="1">
    <location>
        <begin position="259"/>
        <end position="281"/>
    </location>
</feature>
<feature type="signal peptide" evidence="2">
    <location>
        <begin position="1"/>
        <end position="23"/>
    </location>
</feature>